<accession>A0AAF0U017</accession>
<dbReference type="EMBL" id="CP133617">
    <property type="protein sequence ID" value="WMV33788.1"/>
    <property type="molecule type" value="Genomic_DNA"/>
</dbReference>
<sequence>MQYKTEVENQSDKKIVMIRSGRCGEYEYSFAEIYLKNGIIHVTIRTVVN</sequence>
<organism evidence="1 2">
    <name type="scientific">Solanum verrucosum</name>
    <dbReference type="NCBI Taxonomy" id="315347"/>
    <lineage>
        <taxon>Eukaryota</taxon>
        <taxon>Viridiplantae</taxon>
        <taxon>Streptophyta</taxon>
        <taxon>Embryophyta</taxon>
        <taxon>Tracheophyta</taxon>
        <taxon>Spermatophyta</taxon>
        <taxon>Magnoliopsida</taxon>
        <taxon>eudicotyledons</taxon>
        <taxon>Gunneridae</taxon>
        <taxon>Pentapetalae</taxon>
        <taxon>asterids</taxon>
        <taxon>lamiids</taxon>
        <taxon>Solanales</taxon>
        <taxon>Solanaceae</taxon>
        <taxon>Solanoideae</taxon>
        <taxon>Solaneae</taxon>
        <taxon>Solanum</taxon>
    </lineage>
</organism>
<reference evidence="1" key="1">
    <citation type="submission" date="2023-08" db="EMBL/GenBank/DDBJ databases">
        <title>A de novo genome assembly of Solanum verrucosum Schlechtendal, a Mexican diploid species geographically isolated from the other diploid A-genome species in potato relatives.</title>
        <authorList>
            <person name="Hosaka K."/>
        </authorList>
    </citation>
    <scope>NUCLEOTIDE SEQUENCE</scope>
    <source>
        <tissue evidence="1">Young leaves</tissue>
    </source>
</reference>
<keyword evidence="2" id="KW-1185">Reference proteome</keyword>
<evidence type="ECO:0000313" key="2">
    <source>
        <dbReference type="Proteomes" id="UP001234989"/>
    </source>
</evidence>
<dbReference type="Proteomes" id="UP001234989">
    <property type="component" value="Chromosome 6"/>
</dbReference>
<protein>
    <submittedName>
        <fullName evidence="1">Uncharacterized protein</fullName>
    </submittedName>
</protein>
<dbReference type="AlphaFoldDB" id="A0AAF0U017"/>
<evidence type="ECO:0000313" key="1">
    <source>
        <dbReference type="EMBL" id="WMV33788.1"/>
    </source>
</evidence>
<name>A0AAF0U017_SOLVR</name>
<proteinExistence type="predicted"/>
<gene>
    <name evidence="1" type="ORF">MTR67_027173</name>
</gene>